<comment type="similarity">
    <text evidence="2">Belongs to the class-I pyridoxal-phosphate-dependent aminotransferase family.</text>
</comment>
<dbReference type="InterPro" id="IPR051326">
    <property type="entry name" value="Kynurenine-oxoglutarate_AT"/>
</dbReference>
<proteinExistence type="inferred from homology"/>
<name>A0A7V1LMC1_CALAY</name>
<dbReference type="InterPro" id="IPR015422">
    <property type="entry name" value="PyrdxlP-dep_Trfase_small"/>
</dbReference>
<comment type="caution">
    <text evidence="7">The sequence shown here is derived from an EMBL/GenBank/DDBJ whole genome shotgun (WGS) entry which is preliminary data.</text>
</comment>
<evidence type="ECO:0000259" key="6">
    <source>
        <dbReference type="Pfam" id="PF00155"/>
    </source>
</evidence>
<dbReference type="SUPFAM" id="SSF53383">
    <property type="entry name" value="PLP-dependent transferases"/>
    <property type="match status" value="1"/>
</dbReference>
<dbReference type="Gene3D" id="3.40.640.10">
    <property type="entry name" value="Type I PLP-dependent aspartate aminotransferase-like (Major domain)"/>
    <property type="match status" value="1"/>
</dbReference>
<protein>
    <submittedName>
        <fullName evidence="7">Aminotransferase class I/II-fold pyridoxal phosphate-dependent enzyme</fullName>
    </submittedName>
</protein>
<dbReference type="PANTHER" id="PTHR43807">
    <property type="entry name" value="FI04487P"/>
    <property type="match status" value="1"/>
</dbReference>
<dbReference type="GO" id="GO:0005737">
    <property type="term" value="C:cytoplasm"/>
    <property type="evidence" value="ECO:0007669"/>
    <property type="project" value="TreeGrafter"/>
</dbReference>
<gene>
    <name evidence="7" type="ORF">ENJ10_08275</name>
</gene>
<evidence type="ECO:0000313" key="7">
    <source>
        <dbReference type="EMBL" id="HED10671.1"/>
    </source>
</evidence>
<keyword evidence="4" id="KW-0808">Transferase</keyword>
<dbReference type="FunFam" id="3.40.640.10:FF:000033">
    <property type="entry name" value="Aspartate aminotransferase"/>
    <property type="match status" value="1"/>
</dbReference>
<keyword evidence="5" id="KW-0663">Pyridoxal phosphate</keyword>
<evidence type="ECO:0000256" key="4">
    <source>
        <dbReference type="ARBA" id="ARBA00022679"/>
    </source>
</evidence>
<dbReference type="AlphaFoldDB" id="A0A7V1LMC1"/>
<feature type="domain" description="Aminotransferase class I/classII large" evidence="6">
    <location>
        <begin position="27"/>
        <end position="377"/>
    </location>
</feature>
<dbReference type="CDD" id="cd00609">
    <property type="entry name" value="AAT_like"/>
    <property type="match status" value="1"/>
</dbReference>
<dbReference type="EMBL" id="DRLD01000226">
    <property type="protein sequence ID" value="HED10671.1"/>
    <property type="molecule type" value="Genomic_DNA"/>
</dbReference>
<dbReference type="Pfam" id="PF00155">
    <property type="entry name" value="Aminotran_1_2"/>
    <property type="match status" value="1"/>
</dbReference>
<dbReference type="Proteomes" id="UP000886005">
    <property type="component" value="Unassembled WGS sequence"/>
</dbReference>
<evidence type="ECO:0000256" key="3">
    <source>
        <dbReference type="ARBA" id="ARBA00022576"/>
    </source>
</evidence>
<dbReference type="GO" id="GO:0030170">
    <property type="term" value="F:pyridoxal phosphate binding"/>
    <property type="evidence" value="ECO:0007669"/>
    <property type="project" value="InterPro"/>
</dbReference>
<comment type="cofactor">
    <cofactor evidence="1">
        <name>pyridoxal 5'-phosphate</name>
        <dbReference type="ChEBI" id="CHEBI:597326"/>
    </cofactor>
</comment>
<dbReference type="InterPro" id="IPR004839">
    <property type="entry name" value="Aminotransferase_I/II_large"/>
</dbReference>
<dbReference type="NCBIfam" id="NF009079">
    <property type="entry name" value="PRK12414.1"/>
    <property type="match status" value="1"/>
</dbReference>
<organism evidence="7">
    <name type="scientific">Caldithrix abyssi</name>
    <dbReference type="NCBI Taxonomy" id="187145"/>
    <lineage>
        <taxon>Bacteria</taxon>
        <taxon>Pseudomonadati</taxon>
        <taxon>Calditrichota</taxon>
        <taxon>Calditrichia</taxon>
        <taxon>Calditrichales</taxon>
        <taxon>Calditrichaceae</taxon>
        <taxon>Caldithrix</taxon>
    </lineage>
</organism>
<dbReference type="InterPro" id="IPR015424">
    <property type="entry name" value="PyrdxlP-dep_Trfase"/>
</dbReference>
<evidence type="ECO:0000256" key="2">
    <source>
        <dbReference type="ARBA" id="ARBA00007441"/>
    </source>
</evidence>
<accession>A0A7V1LMC1</accession>
<dbReference type="InterPro" id="IPR015421">
    <property type="entry name" value="PyrdxlP-dep_Trfase_major"/>
</dbReference>
<dbReference type="PANTHER" id="PTHR43807:SF20">
    <property type="entry name" value="FI04487P"/>
    <property type="match status" value="1"/>
</dbReference>
<dbReference type="NCBIfam" id="NF006569">
    <property type="entry name" value="PRK09082.1"/>
    <property type="match status" value="1"/>
</dbReference>
<dbReference type="Gene3D" id="3.90.1150.10">
    <property type="entry name" value="Aspartate Aminotransferase, domain 1"/>
    <property type="match status" value="1"/>
</dbReference>
<reference evidence="7" key="1">
    <citation type="journal article" date="2020" name="mSystems">
        <title>Genome- and Community-Level Interaction Insights into Carbon Utilization and Element Cycling Functions of Hydrothermarchaeota in Hydrothermal Sediment.</title>
        <authorList>
            <person name="Zhou Z."/>
            <person name="Liu Y."/>
            <person name="Xu W."/>
            <person name="Pan J."/>
            <person name="Luo Z.H."/>
            <person name="Li M."/>
        </authorList>
    </citation>
    <scope>NUCLEOTIDE SEQUENCE [LARGE SCALE GENOMIC DNA]</scope>
    <source>
        <strain evidence="7">HyVt-456</strain>
    </source>
</reference>
<dbReference type="GO" id="GO:0016212">
    <property type="term" value="F:kynurenine-oxoglutarate transaminase activity"/>
    <property type="evidence" value="ECO:0007669"/>
    <property type="project" value="TreeGrafter"/>
</dbReference>
<evidence type="ECO:0000256" key="1">
    <source>
        <dbReference type="ARBA" id="ARBA00001933"/>
    </source>
</evidence>
<keyword evidence="3 7" id="KW-0032">Aminotransferase</keyword>
<sequence length="380" mass="42719">MKLKSKQPDLPVSIFSVMSRLAAGHKAINLSQGFPDFDADPALITLMEKNMRAGHNQYAPMPGVPALNETLALKYQKQHGASYHPRNEITITAGATEALYAAITAITFPGDEIIVFEPWYDAYLPMIRYSGGVPVTIPLTLPGFQIPWDEVERRISPRTRAILLNSPHNPSGAVLEQQDILRLKRLAQKHDFLIISDEVYEHIIFDGKKHLSMAACPELAARSFVIGSFGKTFHATGWKVGYVLAPPEMTGELRKIHQFITFSVHTPTQHAYAGYLADERHYLSLGAFYQKKRDHFARGLAASRFRLLPSRGTYFQLADYSAISDEPDTDFTRRLVEQHGLAAIPTSVFYRDGRSRGLIRFCFAKKEETLDKALEVLCRI</sequence>
<evidence type="ECO:0000256" key="5">
    <source>
        <dbReference type="ARBA" id="ARBA00022898"/>
    </source>
</evidence>